<keyword evidence="1" id="KW-1133">Transmembrane helix</keyword>
<evidence type="ECO:0000256" key="1">
    <source>
        <dbReference type="SAM" id="Phobius"/>
    </source>
</evidence>
<reference evidence="3" key="1">
    <citation type="submission" date="2017-05" db="EMBL/GenBank/DDBJ databases">
        <authorList>
            <person name="Sung H."/>
        </authorList>
    </citation>
    <scope>NUCLEOTIDE SEQUENCE [LARGE SCALE GENOMIC DNA]</scope>
    <source>
        <strain evidence="3">AR23208</strain>
    </source>
</reference>
<dbReference type="InterPro" id="IPR048147">
    <property type="entry name" value="CBO0543-like"/>
</dbReference>
<accession>A0A1Y0IJM4</accession>
<dbReference type="OrthoDB" id="1683460at2"/>
<sequence>MHYLEWSILAASWIVAIGLLVRFLPKSKLPDACVIFLVCQAVTWVGGLIAGEMELVQYPVRIMKSNRTSAEFEYLFLPVFCIVFTLYYPAQKSKIAQWLYYVLYTSAITVVEVILERYTLLIKYTGWKWYWTFLTVMATFYLTRKYYQWFGKKPNQAK</sequence>
<feature type="transmembrane region" description="Helical" evidence="1">
    <location>
        <begin position="71"/>
        <end position="89"/>
    </location>
</feature>
<name>A0A1Y0IJM4_9BACL</name>
<feature type="transmembrane region" description="Helical" evidence="1">
    <location>
        <begin position="32"/>
        <end position="51"/>
    </location>
</feature>
<keyword evidence="3" id="KW-1185">Reference proteome</keyword>
<feature type="transmembrane region" description="Helical" evidence="1">
    <location>
        <begin position="6"/>
        <end position="25"/>
    </location>
</feature>
<organism evidence="2 3">
    <name type="scientific">Tumebacillus avium</name>
    <dbReference type="NCBI Taxonomy" id="1903704"/>
    <lineage>
        <taxon>Bacteria</taxon>
        <taxon>Bacillati</taxon>
        <taxon>Bacillota</taxon>
        <taxon>Bacilli</taxon>
        <taxon>Bacillales</taxon>
        <taxon>Alicyclobacillaceae</taxon>
        <taxon>Tumebacillus</taxon>
    </lineage>
</organism>
<dbReference type="RefSeq" id="WP_087456067.1">
    <property type="nucleotide sequence ID" value="NZ_CP021434.1"/>
</dbReference>
<keyword evidence="1" id="KW-0812">Transmembrane</keyword>
<evidence type="ECO:0000313" key="3">
    <source>
        <dbReference type="Proteomes" id="UP000195437"/>
    </source>
</evidence>
<proteinExistence type="predicted"/>
<dbReference type="AlphaFoldDB" id="A0A1Y0IJM4"/>
<feature type="transmembrane region" description="Helical" evidence="1">
    <location>
        <begin position="127"/>
        <end position="143"/>
    </location>
</feature>
<keyword evidence="1" id="KW-0472">Membrane</keyword>
<dbReference type="KEGG" id="tum:CBW65_05955"/>
<protein>
    <submittedName>
        <fullName evidence="2">Uncharacterized protein</fullName>
    </submittedName>
</protein>
<dbReference type="NCBIfam" id="NF041644">
    <property type="entry name" value="CBO0543_fam"/>
    <property type="match status" value="1"/>
</dbReference>
<evidence type="ECO:0000313" key="2">
    <source>
        <dbReference type="EMBL" id="ARU60678.1"/>
    </source>
</evidence>
<dbReference type="EMBL" id="CP021434">
    <property type="protein sequence ID" value="ARU60678.1"/>
    <property type="molecule type" value="Genomic_DNA"/>
</dbReference>
<feature type="transmembrane region" description="Helical" evidence="1">
    <location>
        <begin position="98"/>
        <end position="115"/>
    </location>
</feature>
<dbReference type="Proteomes" id="UP000195437">
    <property type="component" value="Chromosome"/>
</dbReference>
<gene>
    <name evidence="2" type="ORF">CBW65_05955</name>
</gene>